<evidence type="ECO:0000256" key="1">
    <source>
        <dbReference type="ARBA" id="ARBA00008213"/>
    </source>
</evidence>
<dbReference type="Proteomes" id="UP000198744">
    <property type="component" value="Unassembled WGS sequence"/>
</dbReference>
<dbReference type="InterPro" id="IPR018151">
    <property type="entry name" value="TF_GreA/GreB_CS"/>
</dbReference>
<dbReference type="PROSITE" id="PS00830">
    <property type="entry name" value="GREAB_2"/>
    <property type="match status" value="1"/>
</dbReference>
<dbReference type="NCBIfam" id="NF001264">
    <property type="entry name" value="PRK00226.1-5"/>
    <property type="match status" value="1"/>
</dbReference>
<gene>
    <name evidence="8" type="primary">greA</name>
    <name evidence="12" type="ORF">SAMN04489760_10930</name>
</gene>
<comment type="function">
    <text evidence="6 8 9">Necessary for efficient RNA polymerase transcription elongation past template-encoded arresting sites. The arresting sites in DNA have the property of trapping a certain fraction of elongating RNA polymerases that pass through, resulting in locked ternary complexes. Cleavage of the nascent transcript by cleavage factors such as GreA or GreB allows the resumption of elongation from the new 3'terminus. GreA releases sequences of 2 to 3 nucleotides.</text>
</comment>
<dbReference type="STRING" id="43775.SAMN04489760_10930"/>
<reference evidence="12 13" key="1">
    <citation type="submission" date="2016-10" db="EMBL/GenBank/DDBJ databases">
        <authorList>
            <person name="de Groot N.N."/>
        </authorList>
    </citation>
    <scope>NUCLEOTIDE SEQUENCE [LARGE SCALE GENOMIC DNA]</scope>
    <source>
        <strain evidence="12 13">DSM 8423</strain>
    </source>
</reference>
<keyword evidence="13" id="KW-1185">Reference proteome</keyword>
<dbReference type="Pfam" id="PF01272">
    <property type="entry name" value="GreA_GreB"/>
    <property type="match status" value="1"/>
</dbReference>
<name>A0A1H7X3L5_9BACT</name>
<dbReference type="InterPro" id="IPR001437">
    <property type="entry name" value="Tscrpt_elong_fac_GreA/B_C"/>
</dbReference>
<dbReference type="GO" id="GO:0032784">
    <property type="term" value="P:regulation of DNA-templated transcription elongation"/>
    <property type="evidence" value="ECO:0007669"/>
    <property type="project" value="UniProtKB-UniRule"/>
</dbReference>
<evidence type="ECO:0000313" key="13">
    <source>
        <dbReference type="Proteomes" id="UP000198744"/>
    </source>
</evidence>
<dbReference type="Gene3D" id="1.10.287.180">
    <property type="entry name" value="Transcription elongation factor, GreA/GreB, N-terminal domain"/>
    <property type="match status" value="1"/>
</dbReference>
<dbReference type="Gene3D" id="3.10.50.30">
    <property type="entry name" value="Transcription elongation factor, GreA/GreB, C-terminal domain"/>
    <property type="match status" value="1"/>
</dbReference>
<comment type="similarity">
    <text evidence="1 8 9">Belongs to the GreA/GreB family.</text>
</comment>
<dbReference type="OrthoDB" id="9808774at2"/>
<dbReference type="FunFam" id="1.10.287.180:FF:000001">
    <property type="entry name" value="Transcription elongation factor GreA"/>
    <property type="match status" value="1"/>
</dbReference>
<dbReference type="EMBL" id="FOBS01000009">
    <property type="protein sequence ID" value="SEM28184.1"/>
    <property type="molecule type" value="Genomic_DNA"/>
</dbReference>
<dbReference type="SUPFAM" id="SSF46557">
    <property type="entry name" value="GreA transcript cleavage protein, N-terminal domain"/>
    <property type="match status" value="1"/>
</dbReference>
<dbReference type="HAMAP" id="MF_00105">
    <property type="entry name" value="GreA_GreB"/>
    <property type="match status" value="1"/>
</dbReference>
<keyword evidence="3 8" id="KW-0805">Transcription regulation</keyword>
<feature type="domain" description="Transcription elongation factor GreA/GreB N-terminal" evidence="11">
    <location>
        <begin position="4"/>
        <end position="71"/>
    </location>
</feature>
<evidence type="ECO:0000259" key="11">
    <source>
        <dbReference type="Pfam" id="PF03449"/>
    </source>
</evidence>
<dbReference type="InterPro" id="IPR036953">
    <property type="entry name" value="GreA/GreB_C_sf"/>
</dbReference>
<dbReference type="PIRSF" id="PIRSF006092">
    <property type="entry name" value="GreA_GreB"/>
    <property type="match status" value="1"/>
</dbReference>
<dbReference type="InterPro" id="IPR022691">
    <property type="entry name" value="Tscrpt_elong_fac_GreA/B_N"/>
</dbReference>
<dbReference type="PROSITE" id="PS00829">
    <property type="entry name" value="GREAB_1"/>
    <property type="match status" value="1"/>
</dbReference>
<evidence type="ECO:0000256" key="2">
    <source>
        <dbReference type="ARBA" id="ARBA00013729"/>
    </source>
</evidence>
<protein>
    <recommendedName>
        <fullName evidence="2 8">Transcription elongation factor GreA</fullName>
    </recommendedName>
    <alternativeName>
        <fullName evidence="7 8">Transcript cleavage factor GreA</fullName>
    </alternativeName>
</protein>
<evidence type="ECO:0000256" key="8">
    <source>
        <dbReference type="HAMAP-Rule" id="MF_00105"/>
    </source>
</evidence>
<organism evidence="12 13">
    <name type="scientific">Syntrophus gentianae</name>
    <dbReference type="NCBI Taxonomy" id="43775"/>
    <lineage>
        <taxon>Bacteria</taxon>
        <taxon>Pseudomonadati</taxon>
        <taxon>Thermodesulfobacteriota</taxon>
        <taxon>Syntrophia</taxon>
        <taxon>Syntrophales</taxon>
        <taxon>Syntrophaceae</taxon>
        <taxon>Syntrophus</taxon>
    </lineage>
</organism>
<proteinExistence type="inferred from homology"/>
<dbReference type="GO" id="GO:0006354">
    <property type="term" value="P:DNA-templated transcription elongation"/>
    <property type="evidence" value="ECO:0007669"/>
    <property type="project" value="TreeGrafter"/>
</dbReference>
<dbReference type="NCBIfam" id="TIGR01462">
    <property type="entry name" value="greA"/>
    <property type="match status" value="1"/>
</dbReference>
<evidence type="ECO:0000256" key="4">
    <source>
        <dbReference type="ARBA" id="ARBA00023125"/>
    </source>
</evidence>
<dbReference type="RefSeq" id="WP_093883152.1">
    <property type="nucleotide sequence ID" value="NZ_FOBS01000009.1"/>
</dbReference>
<keyword evidence="12" id="KW-0251">Elongation factor</keyword>
<keyword evidence="12" id="KW-0648">Protein biosynthesis</keyword>
<evidence type="ECO:0000256" key="9">
    <source>
        <dbReference type="RuleBase" id="RU000556"/>
    </source>
</evidence>
<dbReference type="InterPro" id="IPR006359">
    <property type="entry name" value="Tscrpt_elong_fac_GreA"/>
</dbReference>
<sequence>MEKIPITKSGFENLKRELEHLKCVLIPANIRDIETARGHGDLSENAEYTAAKEKQSFLHGKLQELENNLALSDIIDLSALSNDKVVFGASVVIEEIKSGTQTNYQLVGPFESNINANKISVTSPIGKALIGKSIGDEVKVQTPGGIRNFEIVDIFINQSDL</sequence>
<dbReference type="FunFam" id="3.10.50.30:FF:000001">
    <property type="entry name" value="Transcription elongation factor GreA"/>
    <property type="match status" value="1"/>
</dbReference>
<dbReference type="InterPro" id="IPR023459">
    <property type="entry name" value="Tscrpt_elong_fac_GreA/B_fam"/>
</dbReference>
<dbReference type="AlphaFoldDB" id="A0A1H7X3L5"/>
<dbReference type="GO" id="GO:0070063">
    <property type="term" value="F:RNA polymerase binding"/>
    <property type="evidence" value="ECO:0007669"/>
    <property type="project" value="InterPro"/>
</dbReference>
<accession>A0A1H7X3L5</accession>
<dbReference type="NCBIfam" id="NF001263">
    <property type="entry name" value="PRK00226.1-4"/>
    <property type="match status" value="1"/>
</dbReference>
<evidence type="ECO:0000256" key="3">
    <source>
        <dbReference type="ARBA" id="ARBA00023015"/>
    </source>
</evidence>
<keyword evidence="4 8" id="KW-0238">DNA-binding</keyword>
<evidence type="ECO:0000256" key="6">
    <source>
        <dbReference type="ARBA" id="ARBA00024916"/>
    </source>
</evidence>
<evidence type="ECO:0000256" key="5">
    <source>
        <dbReference type="ARBA" id="ARBA00023163"/>
    </source>
</evidence>
<dbReference type="InterPro" id="IPR028624">
    <property type="entry name" value="Tscrpt_elong_fac_GreA/B"/>
</dbReference>
<dbReference type="SUPFAM" id="SSF54534">
    <property type="entry name" value="FKBP-like"/>
    <property type="match status" value="1"/>
</dbReference>
<dbReference type="PANTHER" id="PTHR30437">
    <property type="entry name" value="TRANSCRIPTION ELONGATION FACTOR GREA"/>
    <property type="match status" value="1"/>
</dbReference>
<evidence type="ECO:0000259" key="10">
    <source>
        <dbReference type="Pfam" id="PF01272"/>
    </source>
</evidence>
<keyword evidence="5 8" id="KW-0804">Transcription</keyword>
<feature type="domain" description="Transcription elongation factor GreA/GreB C-terminal" evidence="10">
    <location>
        <begin position="81"/>
        <end position="154"/>
    </location>
</feature>
<evidence type="ECO:0000256" key="7">
    <source>
        <dbReference type="ARBA" id="ARBA00030776"/>
    </source>
</evidence>
<dbReference type="Pfam" id="PF03449">
    <property type="entry name" value="GreA_GreB_N"/>
    <property type="match status" value="1"/>
</dbReference>
<dbReference type="GO" id="GO:0003677">
    <property type="term" value="F:DNA binding"/>
    <property type="evidence" value="ECO:0007669"/>
    <property type="project" value="UniProtKB-UniRule"/>
</dbReference>
<dbReference type="GO" id="GO:0003746">
    <property type="term" value="F:translation elongation factor activity"/>
    <property type="evidence" value="ECO:0007669"/>
    <property type="project" value="UniProtKB-KW"/>
</dbReference>
<dbReference type="InterPro" id="IPR036805">
    <property type="entry name" value="Tscrpt_elong_fac_GreA/B_N_sf"/>
</dbReference>
<dbReference type="NCBIfam" id="NF001261">
    <property type="entry name" value="PRK00226.1-2"/>
    <property type="match status" value="1"/>
</dbReference>
<evidence type="ECO:0000313" key="12">
    <source>
        <dbReference type="EMBL" id="SEM28184.1"/>
    </source>
</evidence>
<dbReference type="PANTHER" id="PTHR30437:SF4">
    <property type="entry name" value="TRANSCRIPTION ELONGATION FACTOR GREA"/>
    <property type="match status" value="1"/>
</dbReference>